<feature type="binding site" description="axial binding residue" evidence="10">
    <location>
        <position position="438"/>
    </location>
    <ligand>
        <name>heme</name>
        <dbReference type="ChEBI" id="CHEBI:30413"/>
    </ligand>
    <ligandPart>
        <name>Fe</name>
        <dbReference type="ChEBI" id="CHEBI:18248"/>
    </ligandPart>
</feature>
<dbReference type="PRINTS" id="PR00463">
    <property type="entry name" value="EP450I"/>
</dbReference>
<name>A0AAV5KL29_9ROSI</name>
<evidence type="ECO:0000256" key="3">
    <source>
        <dbReference type="ARBA" id="ARBA00010617"/>
    </source>
</evidence>
<evidence type="ECO:0000256" key="8">
    <source>
        <dbReference type="ARBA" id="ARBA00023033"/>
    </source>
</evidence>
<dbReference type="GO" id="GO:0005506">
    <property type="term" value="F:iron ion binding"/>
    <property type="evidence" value="ECO:0007669"/>
    <property type="project" value="InterPro"/>
</dbReference>
<dbReference type="PANTHER" id="PTHR47943:SF2">
    <property type="entry name" value="CYTOCHROME P450"/>
    <property type="match status" value="1"/>
</dbReference>
<dbReference type="InterPro" id="IPR017972">
    <property type="entry name" value="Cyt_P450_CS"/>
</dbReference>
<keyword evidence="8 11" id="KW-0503">Monooxygenase</keyword>
<keyword evidence="14" id="KW-1185">Reference proteome</keyword>
<dbReference type="GO" id="GO:0020037">
    <property type="term" value="F:heme binding"/>
    <property type="evidence" value="ECO:0007669"/>
    <property type="project" value="InterPro"/>
</dbReference>
<evidence type="ECO:0000256" key="12">
    <source>
        <dbReference type="SAM" id="SignalP"/>
    </source>
</evidence>
<dbReference type="GO" id="GO:0016705">
    <property type="term" value="F:oxidoreductase activity, acting on paired donors, with incorporation or reduction of molecular oxygen"/>
    <property type="evidence" value="ECO:0007669"/>
    <property type="project" value="InterPro"/>
</dbReference>
<gene>
    <name evidence="13" type="ORF">SLEP1_g34761</name>
</gene>
<proteinExistence type="inferred from homology"/>
<dbReference type="FunFam" id="1.10.630.10:FF:000011">
    <property type="entry name" value="Cytochrome P450 83B1"/>
    <property type="match status" value="1"/>
</dbReference>
<dbReference type="Gene3D" id="1.10.630.10">
    <property type="entry name" value="Cytochrome P450"/>
    <property type="match status" value="1"/>
</dbReference>
<dbReference type="PROSITE" id="PS00086">
    <property type="entry name" value="CYTOCHROME_P450"/>
    <property type="match status" value="1"/>
</dbReference>
<dbReference type="Pfam" id="PF00067">
    <property type="entry name" value="p450"/>
    <property type="match status" value="1"/>
</dbReference>
<dbReference type="Proteomes" id="UP001054252">
    <property type="component" value="Unassembled WGS sequence"/>
</dbReference>
<dbReference type="InterPro" id="IPR002401">
    <property type="entry name" value="Cyt_P450_E_grp-I"/>
</dbReference>
<dbReference type="GO" id="GO:0004497">
    <property type="term" value="F:monooxygenase activity"/>
    <property type="evidence" value="ECO:0007669"/>
    <property type="project" value="UniProtKB-KW"/>
</dbReference>
<dbReference type="CDD" id="cd11072">
    <property type="entry name" value="CYP71-like"/>
    <property type="match status" value="1"/>
</dbReference>
<dbReference type="SUPFAM" id="SSF48264">
    <property type="entry name" value="Cytochrome P450"/>
    <property type="match status" value="1"/>
</dbReference>
<evidence type="ECO:0000256" key="1">
    <source>
        <dbReference type="ARBA" id="ARBA00001971"/>
    </source>
</evidence>
<feature type="chain" id="PRO_5043652386" description="Cytochrome P450" evidence="12">
    <location>
        <begin position="20"/>
        <end position="498"/>
    </location>
</feature>
<evidence type="ECO:0000256" key="5">
    <source>
        <dbReference type="ARBA" id="ARBA00022723"/>
    </source>
</evidence>
<evidence type="ECO:0000313" key="13">
    <source>
        <dbReference type="EMBL" id="GKV25303.1"/>
    </source>
</evidence>
<dbReference type="PRINTS" id="PR00385">
    <property type="entry name" value="P450"/>
</dbReference>
<keyword evidence="9" id="KW-0472">Membrane</keyword>
<dbReference type="PANTHER" id="PTHR47943">
    <property type="entry name" value="CYTOCHROME P450 93A3-LIKE"/>
    <property type="match status" value="1"/>
</dbReference>
<sequence>MTWTWAAFVLVLLVSCFQAWIRSRQVKNGKRLPPGPRGIPILGNLHLLGEMPHRNLHRLANEHGPIMYLRLGMVPTVVVSSPQAAELFLKNNDLVFASRPTLEASKHMSYGQKGLAFSPYGTYWRDMRKMCTLELLSNHKINYFKSMRKEELNILIESIREDVRDHVAVDLSAKLSSLNADMTCRMVIGKKYTDKDIDENGFKAVIHESLKLAATPNLGDYIPQIRALDLQGLTKRMKAIAKVFNDFLEKVIDDHLQSRNDDRLKDFVDMMLDLMGSEETSYQLEKDNIKAIILDMLVGGMDTSATAIEWTLSELIKHPRVMKKVQKELEEVIGLKRMVKESDLGSLEYLDMVVKETMRLHPVGPLMIPHESVEDCTIEGFHIPKKSRIIINAWAIGRDPAAWPEPEKFLPERFLDSNIDLRGRDFQLLPFGSGRRSCPGMLLGLTVVRLVVAQLVHCFDWELPDNMLPTDLDMTEEFGLATPRAKHLLALPAYRLKI</sequence>
<evidence type="ECO:0000256" key="4">
    <source>
        <dbReference type="ARBA" id="ARBA00022617"/>
    </source>
</evidence>
<comment type="similarity">
    <text evidence="3 11">Belongs to the cytochrome P450 family.</text>
</comment>
<evidence type="ECO:0000256" key="6">
    <source>
        <dbReference type="ARBA" id="ARBA00023002"/>
    </source>
</evidence>
<evidence type="ECO:0000256" key="10">
    <source>
        <dbReference type="PIRSR" id="PIRSR602401-1"/>
    </source>
</evidence>
<evidence type="ECO:0000256" key="7">
    <source>
        <dbReference type="ARBA" id="ARBA00023004"/>
    </source>
</evidence>
<keyword evidence="5 10" id="KW-0479">Metal-binding</keyword>
<evidence type="ECO:0000313" key="14">
    <source>
        <dbReference type="Proteomes" id="UP001054252"/>
    </source>
</evidence>
<dbReference type="EMBL" id="BPVZ01000068">
    <property type="protein sequence ID" value="GKV25303.1"/>
    <property type="molecule type" value="Genomic_DNA"/>
</dbReference>
<accession>A0AAV5KL29</accession>
<keyword evidence="4 10" id="KW-0349">Heme</keyword>
<protein>
    <recommendedName>
        <fullName evidence="15">Cytochrome P450</fullName>
    </recommendedName>
</protein>
<dbReference type="GO" id="GO:0016020">
    <property type="term" value="C:membrane"/>
    <property type="evidence" value="ECO:0007669"/>
    <property type="project" value="UniProtKB-SubCell"/>
</dbReference>
<keyword evidence="6 11" id="KW-0560">Oxidoreductase</keyword>
<keyword evidence="7 10" id="KW-0408">Iron</keyword>
<feature type="signal peptide" evidence="12">
    <location>
        <begin position="1"/>
        <end position="19"/>
    </location>
</feature>
<comment type="cofactor">
    <cofactor evidence="1 10">
        <name>heme</name>
        <dbReference type="ChEBI" id="CHEBI:30413"/>
    </cofactor>
</comment>
<keyword evidence="12" id="KW-0732">Signal</keyword>
<comment type="caution">
    <text evidence="13">The sequence shown here is derived from an EMBL/GenBank/DDBJ whole genome shotgun (WGS) entry which is preliminary data.</text>
</comment>
<evidence type="ECO:0000256" key="9">
    <source>
        <dbReference type="ARBA" id="ARBA00023136"/>
    </source>
</evidence>
<comment type="subcellular location">
    <subcellularLocation>
        <location evidence="2">Membrane</location>
    </subcellularLocation>
</comment>
<organism evidence="13 14">
    <name type="scientific">Rubroshorea leprosula</name>
    <dbReference type="NCBI Taxonomy" id="152421"/>
    <lineage>
        <taxon>Eukaryota</taxon>
        <taxon>Viridiplantae</taxon>
        <taxon>Streptophyta</taxon>
        <taxon>Embryophyta</taxon>
        <taxon>Tracheophyta</taxon>
        <taxon>Spermatophyta</taxon>
        <taxon>Magnoliopsida</taxon>
        <taxon>eudicotyledons</taxon>
        <taxon>Gunneridae</taxon>
        <taxon>Pentapetalae</taxon>
        <taxon>rosids</taxon>
        <taxon>malvids</taxon>
        <taxon>Malvales</taxon>
        <taxon>Dipterocarpaceae</taxon>
        <taxon>Rubroshorea</taxon>
    </lineage>
</organism>
<evidence type="ECO:0000256" key="2">
    <source>
        <dbReference type="ARBA" id="ARBA00004370"/>
    </source>
</evidence>
<dbReference type="AlphaFoldDB" id="A0AAV5KL29"/>
<dbReference type="InterPro" id="IPR001128">
    <property type="entry name" value="Cyt_P450"/>
</dbReference>
<evidence type="ECO:0008006" key="15">
    <source>
        <dbReference type="Google" id="ProtNLM"/>
    </source>
</evidence>
<reference evidence="13 14" key="1">
    <citation type="journal article" date="2021" name="Commun. Biol.">
        <title>The genome of Shorea leprosula (Dipterocarpaceae) highlights the ecological relevance of drought in aseasonal tropical rainforests.</title>
        <authorList>
            <person name="Ng K.K.S."/>
            <person name="Kobayashi M.J."/>
            <person name="Fawcett J.A."/>
            <person name="Hatakeyama M."/>
            <person name="Paape T."/>
            <person name="Ng C.H."/>
            <person name="Ang C.C."/>
            <person name="Tnah L.H."/>
            <person name="Lee C.T."/>
            <person name="Nishiyama T."/>
            <person name="Sese J."/>
            <person name="O'Brien M.J."/>
            <person name="Copetti D."/>
            <person name="Mohd Noor M.I."/>
            <person name="Ong R.C."/>
            <person name="Putra M."/>
            <person name="Sireger I.Z."/>
            <person name="Indrioko S."/>
            <person name="Kosugi Y."/>
            <person name="Izuno A."/>
            <person name="Isagi Y."/>
            <person name="Lee S.L."/>
            <person name="Shimizu K.K."/>
        </authorList>
    </citation>
    <scope>NUCLEOTIDE SEQUENCE [LARGE SCALE GENOMIC DNA]</scope>
    <source>
        <strain evidence="13">214</strain>
    </source>
</reference>
<evidence type="ECO:0000256" key="11">
    <source>
        <dbReference type="RuleBase" id="RU000461"/>
    </source>
</evidence>
<dbReference type="InterPro" id="IPR036396">
    <property type="entry name" value="Cyt_P450_sf"/>
</dbReference>